<dbReference type="EMBL" id="VSSQ01000088">
    <property type="protein sequence ID" value="MPL75418.1"/>
    <property type="molecule type" value="Genomic_DNA"/>
</dbReference>
<organism evidence="1">
    <name type="scientific">bioreactor metagenome</name>
    <dbReference type="NCBI Taxonomy" id="1076179"/>
    <lineage>
        <taxon>unclassified sequences</taxon>
        <taxon>metagenomes</taxon>
        <taxon>ecological metagenomes</taxon>
    </lineage>
</organism>
<reference evidence="1" key="1">
    <citation type="submission" date="2019-08" db="EMBL/GenBank/DDBJ databases">
        <authorList>
            <person name="Kucharzyk K."/>
            <person name="Murdoch R.W."/>
            <person name="Higgins S."/>
            <person name="Loffler F."/>
        </authorList>
    </citation>
    <scope>NUCLEOTIDE SEQUENCE</scope>
</reference>
<accession>A0A644U8Z3</accession>
<sequence>MNNIGIIIGVFKIAKVTPTANASILVAIANNVNSLKENLSLEIFV</sequence>
<gene>
    <name evidence="1" type="ORF">SDC9_21242</name>
</gene>
<dbReference type="AlphaFoldDB" id="A0A644U8Z3"/>
<name>A0A644U8Z3_9ZZZZ</name>
<comment type="caution">
    <text evidence="1">The sequence shown here is derived from an EMBL/GenBank/DDBJ whole genome shotgun (WGS) entry which is preliminary data.</text>
</comment>
<protein>
    <submittedName>
        <fullName evidence="1">Uncharacterized protein</fullName>
    </submittedName>
</protein>
<proteinExistence type="predicted"/>
<evidence type="ECO:0000313" key="1">
    <source>
        <dbReference type="EMBL" id="MPL75418.1"/>
    </source>
</evidence>